<dbReference type="InterPro" id="IPR002645">
    <property type="entry name" value="STAS_dom"/>
</dbReference>
<dbReference type="AlphaFoldDB" id="A0A2V4AQM0"/>
<dbReference type="InterPro" id="IPR001902">
    <property type="entry name" value="SLC26A/SulP_fam"/>
</dbReference>
<dbReference type="CDD" id="cd07042">
    <property type="entry name" value="STAS_SulP_like_sulfate_transporter"/>
    <property type="match status" value="1"/>
</dbReference>
<evidence type="ECO:0000259" key="6">
    <source>
        <dbReference type="PROSITE" id="PS50801"/>
    </source>
</evidence>
<comment type="subcellular location">
    <subcellularLocation>
        <location evidence="1">Membrane</location>
        <topology evidence="1">Multi-pass membrane protein</topology>
    </subcellularLocation>
</comment>
<dbReference type="Pfam" id="PF01740">
    <property type="entry name" value="STAS"/>
    <property type="match status" value="1"/>
</dbReference>
<dbReference type="SUPFAM" id="SSF52091">
    <property type="entry name" value="SpoIIaa-like"/>
    <property type="match status" value="1"/>
</dbReference>
<reference evidence="7 8" key="1">
    <citation type="submission" date="2016-07" db="EMBL/GenBank/DDBJ databases">
        <title>Draft genome sequence of Prauserella muralis DSM 45305, isolated from a mould-covered wall in an indoor environment.</title>
        <authorList>
            <person name="Ruckert C."/>
            <person name="Albersmeier A."/>
            <person name="Jiang C.-L."/>
            <person name="Jiang Y."/>
            <person name="Kalinowski J."/>
            <person name="Schneider O."/>
            <person name="Winkler A."/>
            <person name="Zotchev S.B."/>
        </authorList>
    </citation>
    <scope>NUCLEOTIDE SEQUENCE [LARGE SCALE GENOMIC DNA]</scope>
    <source>
        <strain evidence="7 8">DSM 45305</strain>
    </source>
</reference>
<dbReference type="PROSITE" id="PS50801">
    <property type="entry name" value="STAS"/>
    <property type="match status" value="1"/>
</dbReference>
<feature type="transmembrane region" description="Helical" evidence="5">
    <location>
        <begin position="176"/>
        <end position="198"/>
    </location>
</feature>
<evidence type="ECO:0000256" key="2">
    <source>
        <dbReference type="ARBA" id="ARBA00022692"/>
    </source>
</evidence>
<feature type="domain" description="STAS" evidence="6">
    <location>
        <begin position="436"/>
        <end position="551"/>
    </location>
</feature>
<evidence type="ECO:0000313" key="7">
    <source>
        <dbReference type="EMBL" id="PXY22324.1"/>
    </source>
</evidence>
<dbReference type="InterPro" id="IPR011547">
    <property type="entry name" value="SLC26A/SulP_dom"/>
</dbReference>
<keyword evidence="4 5" id="KW-0472">Membrane</keyword>
<name>A0A2V4AQM0_9PSEU</name>
<dbReference type="PANTHER" id="PTHR11814">
    <property type="entry name" value="SULFATE TRANSPORTER"/>
    <property type="match status" value="1"/>
</dbReference>
<protein>
    <submittedName>
        <fullName evidence="7">Sulfate transporter</fullName>
    </submittedName>
</protein>
<feature type="transmembrane region" description="Helical" evidence="5">
    <location>
        <begin position="72"/>
        <end position="92"/>
    </location>
</feature>
<evidence type="ECO:0000256" key="4">
    <source>
        <dbReference type="ARBA" id="ARBA00023136"/>
    </source>
</evidence>
<dbReference type="Proteomes" id="UP000249915">
    <property type="component" value="Unassembled WGS sequence"/>
</dbReference>
<gene>
    <name evidence="7" type="ORF">BAY60_20855</name>
</gene>
<feature type="transmembrane region" description="Helical" evidence="5">
    <location>
        <begin position="380"/>
        <end position="408"/>
    </location>
</feature>
<dbReference type="GO" id="GO:0055085">
    <property type="term" value="P:transmembrane transport"/>
    <property type="evidence" value="ECO:0007669"/>
    <property type="project" value="InterPro"/>
</dbReference>
<feature type="transmembrane region" description="Helical" evidence="5">
    <location>
        <begin position="133"/>
        <end position="156"/>
    </location>
</feature>
<feature type="transmembrane region" description="Helical" evidence="5">
    <location>
        <begin position="98"/>
        <end position="121"/>
    </location>
</feature>
<dbReference type="NCBIfam" id="TIGR00815">
    <property type="entry name" value="sulP"/>
    <property type="match status" value="1"/>
</dbReference>
<evidence type="ECO:0000313" key="8">
    <source>
        <dbReference type="Proteomes" id="UP000249915"/>
    </source>
</evidence>
<evidence type="ECO:0000256" key="3">
    <source>
        <dbReference type="ARBA" id="ARBA00022989"/>
    </source>
</evidence>
<feature type="transmembrane region" description="Helical" evidence="5">
    <location>
        <begin position="205"/>
        <end position="228"/>
    </location>
</feature>
<dbReference type="InterPro" id="IPR036513">
    <property type="entry name" value="STAS_dom_sf"/>
</dbReference>
<keyword evidence="2 5" id="KW-0812">Transmembrane</keyword>
<dbReference type="Gene3D" id="3.30.750.24">
    <property type="entry name" value="STAS domain"/>
    <property type="match status" value="1"/>
</dbReference>
<sequence>MTRWLPGLVQYRGYRRAWLRGDLLAGVTVAAYLVPQVMAYADVAGLPPVAGLWAVVGPLAVYGLIGSSRQLSVGPESTTALMTAVALAPLAAGDPARYGALATLLALLVGVLCLLGALARLGFLADLLSRPVLVGYLTGIAGMMIVSQLGTVTGVPVSGDGFLPELGSFLAGVHRVHWQTLALAAGVLALLLVLARLVPRSPGPLVGILAATVVVAAFSLRQAGIAVVGEVPRGLPVPGLPELALGDLAELLLPAVGIAIVGFSDNVLTARAFGSRRGETVNANQEFAALGVANVTSALLRGFPVSSSGSRTVLGDAVGSRTQLHALAALAMVLLTLLVAGPVLAAFPTAALGAIVVYAALRLVDVGEFTRIARFRRSELLLALATTAAVLGLGVLYGVLAAVGLSILDLLRRVARPHDGILGYVQGVAGMHDVDDYPSARWVPGLVIYRYDAPLCFVNAEDFRRRALQSLEVPGGDVEWLLLNVEAMVGVDSTGIEALRALHAELRERGVTLALARVKQDLRDDLSRAGLVAEIGQDRLFLTLPTAVVTYLREYAARHGRLPDGVVLPEPSTQAVRPRDVSG</sequence>
<organism evidence="7 8">
    <name type="scientific">Prauserella muralis</name>
    <dbReference type="NCBI Taxonomy" id="588067"/>
    <lineage>
        <taxon>Bacteria</taxon>
        <taxon>Bacillati</taxon>
        <taxon>Actinomycetota</taxon>
        <taxon>Actinomycetes</taxon>
        <taxon>Pseudonocardiales</taxon>
        <taxon>Pseudonocardiaceae</taxon>
        <taxon>Prauserella</taxon>
    </lineage>
</organism>
<dbReference type="EMBL" id="MASW01000005">
    <property type="protein sequence ID" value="PXY22324.1"/>
    <property type="molecule type" value="Genomic_DNA"/>
</dbReference>
<feature type="transmembrane region" description="Helical" evidence="5">
    <location>
        <begin position="46"/>
        <end position="65"/>
    </location>
</feature>
<dbReference type="GO" id="GO:0016020">
    <property type="term" value="C:membrane"/>
    <property type="evidence" value="ECO:0007669"/>
    <property type="project" value="UniProtKB-SubCell"/>
</dbReference>
<proteinExistence type="predicted"/>
<feature type="transmembrane region" description="Helical" evidence="5">
    <location>
        <begin position="21"/>
        <end position="40"/>
    </location>
</feature>
<evidence type="ECO:0000256" key="5">
    <source>
        <dbReference type="SAM" id="Phobius"/>
    </source>
</evidence>
<keyword evidence="8" id="KW-1185">Reference proteome</keyword>
<dbReference type="Pfam" id="PF00916">
    <property type="entry name" value="Sulfate_transp"/>
    <property type="match status" value="1"/>
</dbReference>
<evidence type="ECO:0000256" key="1">
    <source>
        <dbReference type="ARBA" id="ARBA00004141"/>
    </source>
</evidence>
<feature type="transmembrane region" description="Helical" evidence="5">
    <location>
        <begin position="327"/>
        <end position="360"/>
    </location>
</feature>
<comment type="caution">
    <text evidence="7">The sequence shown here is derived from an EMBL/GenBank/DDBJ whole genome shotgun (WGS) entry which is preliminary data.</text>
</comment>
<keyword evidence="3 5" id="KW-1133">Transmembrane helix</keyword>
<accession>A0A2V4AQM0</accession>